<evidence type="ECO:0000256" key="1">
    <source>
        <dbReference type="ARBA" id="ARBA00022737"/>
    </source>
</evidence>
<keyword evidence="1" id="KW-0677">Repeat</keyword>
<dbReference type="Proteomes" id="UP000887581">
    <property type="component" value="Unplaced"/>
</dbReference>
<keyword evidence="4" id="KW-1185">Reference proteome</keyword>
<evidence type="ECO:0000259" key="3">
    <source>
        <dbReference type="PROSITE" id="PS50948"/>
    </source>
</evidence>
<sequence>MCIRKFYTIRNSSFFQRIELPSAAQCAERCIDSIEHCKAALFAFDRNKSRGFCQLYNTNSNLSEIDISLDNNLNSISVVFEILDKCPATNDLASSGNDLMAEIKWELKKKLELWSDQEQPLLPITQDATVQHFKKNESTKWITINESLDKRNLRKENLLGKFGQREYHRRANYGRQEMAEQRFNRPDSSPLAGGPVPLIEDVSSSSFSSYDGRLLPQISHSSSSSFNFKENYLSKQDHHKSIPDNTDSFQDYLRDSHSLLTNGIPLPPPIKPVFVKHGQQEAPYDGRCREANCYAPSLAYLQQSGYNWPCSVYTDLCMPKKPHPCFTICQPVTTIQSSMPTTTAANHRFGGDIDGGNMEILKSQDLSSGPTLSSSRTEQLIPSWSEWSPGSPCEPVKEELCSNGPCPEWGPWSAWTECSQSCNGGKQSRSRTCSAGLRCDGPTVSIQACNVEKCAQWSAWSSWESCSVTCGSGQSIRRSSFKEKLKILGNVWARMGHYYVSVSQPRQGHAINRPVLFGQAGTLGYRTRICYSGDNCIGNAEEHEICMRDSCPEWTDWSPWTQCTETCGTTGNKLRTRTCLKDNLVSAYCDGAAQDQITCKHLPECPSWTQWGHWSSCSVTCGHGQENRQRSCLPADMKCVGPEMEFRFCQDSVCPYWDEWSSWSGCSVTCGSGIQERRRKCEILAKAINRENFFPAFPAG</sequence>
<dbReference type="PANTHER" id="PTHR22906">
    <property type="entry name" value="PROPERDIN"/>
    <property type="match status" value="1"/>
</dbReference>
<dbReference type="PROSITE" id="PS50948">
    <property type="entry name" value="PAN"/>
    <property type="match status" value="1"/>
</dbReference>
<dbReference type="SMART" id="SM00209">
    <property type="entry name" value="TSP1"/>
    <property type="match status" value="5"/>
</dbReference>
<keyword evidence="2" id="KW-1015">Disulfide bond</keyword>
<dbReference type="PANTHER" id="PTHR22906:SF47">
    <property type="entry name" value="APPLE DOMAIN-CONTAINING PROTEIN"/>
    <property type="match status" value="1"/>
</dbReference>
<dbReference type="InterPro" id="IPR036383">
    <property type="entry name" value="TSP1_rpt_sf"/>
</dbReference>
<dbReference type="AlphaFoldDB" id="A0A915PCQ4"/>
<dbReference type="InterPro" id="IPR000884">
    <property type="entry name" value="TSP1_rpt"/>
</dbReference>
<evidence type="ECO:0000313" key="5">
    <source>
        <dbReference type="WBParaSite" id="sdigi.contig1027.g10127.t1"/>
    </source>
</evidence>
<organism evidence="4 5">
    <name type="scientific">Setaria digitata</name>
    <dbReference type="NCBI Taxonomy" id="48799"/>
    <lineage>
        <taxon>Eukaryota</taxon>
        <taxon>Metazoa</taxon>
        <taxon>Ecdysozoa</taxon>
        <taxon>Nematoda</taxon>
        <taxon>Chromadorea</taxon>
        <taxon>Rhabditida</taxon>
        <taxon>Spirurina</taxon>
        <taxon>Spiruromorpha</taxon>
        <taxon>Filarioidea</taxon>
        <taxon>Setariidae</taxon>
        <taxon>Setaria</taxon>
    </lineage>
</organism>
<proteinExistence type="predicted"/>
<evidence type="ECO:0000256" key="2">
    <source>
        <dbReference type="ARBA" id="ARBA00023157"/>
    </source>
</evidence>
<evidence type="ECO:0000313" key="4">
    <source>
        <dbReference type="Proteomes" id="UP000887581"/>
    </source>
</evidence>
<dbReference type="InterPro" id="IPR003609">
    <property type="entry name" value="Pan_app"/>
</dbReference>
<dbReference type="WBParaSite" id="sdigi.contig1027.g10127.t1">
    <property type="protein sequence ID" value="sdigi.contig1027.g10127.t1"/>
    <property type="gene ID" value="sdigi.contig1027.g10127"/>
</dbReference>
<accession>A0A915PCQ4</accession>
<reference evidence="5" key="1">
    <citation type="submission" date="2022-11" db="UniProtKB">
        <authorList>
            <consortium name="WormBaseParasite"/>
        </authorList>
    </citation>
    <scope>IDENTIFICATION</scope>
</reference>
<dbReference type="Gene3D" id="2.20.100.10">
    <property type="entry name" value="Thrombospondin type-1 (TSP1) repeat"/>
    <property type="match status" value="5"/>
</dbReference>
<dbReference type="SUPFAM" id="SSF82895">
    <property type="entry name" value="TSP-1 type 1 repeat"/>
    <property type="match status" value="5"/>
</dbReference>
<protein>
    <submittedName>
        <fullName evidence="5">Apple domain-containing protein</fullName>
    </submittedName>
</protein>
<dbReference type="Pfam" id="PF00090">
    <property type="entry name" value="TSP_1"/>
    <property type="match status" value="5"/>
</dbReference>
<dbReference type="PROSITE" id="PS50092">
    <property type="entry name" value="TSP1"/>
    <property type="match status" value="5"/>
</dbReference>
<feature type="domain" description="Apple" evidence="3">
    <location>
        <begin position="2"/>
        <end position="80"/>
    </location>
</feature>
<dbReference type="InterPro" id="IPR052065">
    <property type="entry name" value="Compl_asym_regulator"/>
</dbReference>
<name>A0A915PCQ4_9BILA</name>